<evidence type="ECO:0000313" key="3">
    <source>
        <dbReference type="EMBL" id="MBP1927082.1"/>
    </source>
</evidence>
<proteinExistence type="predicted"/>
<dbReference type="Gene3D" id="1.10.8.10">
    <property type="entry name" value="DNA helicase RuvA subunit, C-terminal domain"/>
    <property type="match status" value="1"/>
</dbReference>
<feature type="transmembrane region" description="Helical" evidence="1">
    <location>
        <begin position="85"/>
        <end position="108"/>
    </location>
</feature>
<dbReference type="Proteomes" id="UP001519342">
    <property type="component" value="Unassembled WGS sequence"/>
</dbReference>
<dbReference type="SUPFAM" id="SSF46934">
    <property type="entry name" value="UBA-like"/>
    <property type="match status" value="1"/>
</dbReference>
<dbReference type="InterPro" id="IPR025642">
    <property type="entry name" value="DUF4342"/>
</dbReference>
<dbReference type="CDD" id="cd14360">
    <property type="entry name" value="UBA_NAC_like_bac"/>
    <property type="match status" value="1"/>
</dbReference>
<dbReference type="RefSeq" id="WP_209512799.1">
    <property type="nucleotide sequence ID" value="NZ_JAGGKS010000010.1"/>
</dbReference>
<keyword evidence="4" id="KW-1185">Reference proteome</keyword>
<accession>A0ABS4GHA9</accession>
<comment type="caution">
    <text evidence="3">The sequence shown here is derived from an EMBL/GenBank/DDBJ whole genome shotgun (WGS) entry which is preliminary data.</text>
</comment>
<protein>
    <submittedName>
        <fullName evidence="3">NACalpha-BTF3-like transcription factor</fullName>
    </submittedName>
</protein>
<keyword evidence="1" id="KW-0812">Transmembrane</keyword>
<organism evidence="3 4">
    <name type="scientific">Sedimentibacter acidaminivorans</name>
    <dbReference type="NCBI Taxonomy" id="913099"/>
    <lineage>
        <taxon>Bacteria</taxon>
        <taxon>Bacillati</taxon>
        <taxon>Bacillota</taxon>
        <taxon>Tissierellia</taxon>
        <taxon>Sedimentibacter</taxon>
    </lineage>
</organism>
<name>A0ABS4GHA9_9FIRM</name>
<dbReference type="EMBL" id="JAGGKS010000010">
    <property type="protein sequence ID" value="MBP1927082.1"/>
    <property type="molecule type" value="Genomic_DNA"/>
</dbReference>
<evidence type="ECO:0000256" key="1">
    <source>
        <dbReference type="SAM" id="Phobius"/>
    </source>
</evidence>
<sequence>MKVTLEQIDELRNRVNVTYEEAKSTLEKNDGDLIKSIIELEKGKGTRGNEKNRRGEGFTSFANRLLQLRFSVKNKNENTLINVPLVLVLVTFVMAFWVVIFGLILAVLTSCKIKVFRDKNSVNINGIKRNMKETVEKIKVKSEEIIKEDAEIKEEKYYESDDMENEIIIE</sequence>
<dbReference type="Pfam" id="PF14242">
    <property type="entry name" value="DUF4342"/>
    <property type="match status" value="1"/>
</dbReference>
<keyword evidence="1" id="KW-1133">Transmembrane helix</keyword>
<gene>
    <name evidence="3" type="ORF">J2Z76_002955</name>
</gene>
<keyword evidence="1" id="KW-0472">Membrane</keyword>
<dbReference type="InterPro" id="IPR009060">
    <property type="entry name" value="UBA-like_sf"/>
</dbReference>
<evidence type="ECO:0000259" key="2">
    <source>
        <dbReference type="Pfam" id="PF14242"/>
    </source>
</evidence>
<reference evidence="3 4" key="1">
    <citation type="submission" date="2021-03" db="EMBL/GenBank/DDBJ databases">
        <title>Genomic Encyclopedia of Type Strains, Phase IV (KMG-IV): sequencing the most valuable type-strain genomes for metagenomic binning, comparative biology and taxonomic classification.</title>
        <authorList>
            <person name="Goeker M."/>
        </authorList>
    </citation>
    <scope>NUCLEOTIDE SEQUENCE [LARGE SCALE GENOMIC DNA]</scope>
    <source>
        <strain evidence="3 4">DSM 24004</strain>
    </source>
</reference>
<evidence type="ECO:0000313" key="4">
    <source>
        <dbReference type="Proteomes" id="UP001519342"/>
    </source>
</evidence>
<feature type="domain" description="DUF4342" evidence="2">
    <location>
        <begin position="69"/>
        <end position="116"/>
    </location>
</feature>